<evidence type="ECO:0000313" key="1">
    <source>
        <dbReference type="EMBL" id="CDX25033.1"/>
    </source>
</evidence>
<name>A0A090EBQ1_MESPL</name>
<dbReference type="AlphaFoldDB" id="A0A090EBQ1"/>
<accession>A0A090EBQ1</accession>
<reference evidence="2" key="1">
    <citation type="submission" date="2014-08" db="EMBL/GenBank/DDBJ databases">
        <authorList>
            <person name="Moulin L."/>
        </authorList>
    </citation>
    <scope>NUCLEOTIDE SEQUENCE [LARGE SCALE GENOMIC DNA]</scope>
</reference>
<organism evidence="1 2">
    <name type="scientific">Mesorhizobium plurifarium</name>
    <dbReference type="NCBI Taxonomy" id="69974"/>
    <lineage>
        <taxon>Bacteria</taxon>
        <taxon>Pseudomonadati</taxon>
        <taxon>Pseudomonadota</taxon>
        <taxon>Alphaproteobacteria</taxon>
        <taxon>Hyphomicrobiales</taxon>
        <taxon>Phyllobacteriaceae</taxon>
        <taxon>Mesorhizobium</taxon>
    </lineage>
</organism>
<protein>
    <submittedName>
        <fullName evidence="1">Uncharacterized protein</fullName>
    </submittedName>
</protein>
<proteinExistence type="predicted"/>
<gene>
    <name evidence="1" type="ORF">MPL3356_490065</name>
</gene>
<dbReference type="Proteomes" id="UP000045285">
    <property type="component" value="Unassembled WGS sequence"/>
</dbReference>
<dbReference type="EMBL" id="CCMZ01000044">
    <property type="protein sequence ID" value="CDX25033.1"/>
    <property type="molecule type" value="Genomic_DNA"/>
</dbReference>
<evidence type="ECO:0000313" key="2">
    <source>
        <dbReference type="Proteomes" id="UP000045285"/>
    </source>
</evidence>
<keyword evidence="2" id="KW-1185">Reference proteome</keyword>
<sequence>MNHELTTRGILNPLKRDTLLATKFSYQKPEIRGDC</sequence>